<evidence type="ECO:0000259" key="4">
    <source>
        <dbReference type="Pfam" id="PF15612"/>
    </source>
</evidence>
<feature type="compositionally biased region" description="Low complexity" evidence="3">
    <location>
        <begin position="544"/>
        <end position="558"/>
    </location>
</feature>
<sequence length="630" mass="70222">MADDDSSELSSLSSLSPAPSDDEGDISLQKQPDGILRFFHKIPKNASETPKEMSPPPRKRSPSPEHEYVLADNPDIAFIVMFRKRFKDELPKTLPHFGPLELEQDIVQSIPGERVERFLCAILVLLLNRKQDIKPGHYNRALEDAIKEYSSQWPAEWEGKSPLSSGGSFNSMTPTQRLLLLKSLIYWSLAHSDTIKGAINKSYKQNRHEDDLNQPLSVQPWGSDGDKRRYFLVEGEDDSSFRIYRESNPAGFNRTWWSVAGSIPEAQALAEKLTLTDRGPNARKLVTRINNAIAGFEEKEEKRKRREYRRSRKEQFRRPEVGFSLYEGRTRGKRAKYTYSDDEDFYTDSTNRRSTRNTRNHTPMDSGPIITASGRQSRPVARLNAETLSNGATSAPGSVLGDAHLGGDDIDMDEDGDEIGPTGRPRRSAAVNHGMNGWAGENKKRRKDYLSDDEDEDSEPDFGDDEEDDHVPDEEDDDEEEFEDDRESLDEDDLGDSPDSSQSRVVKLRIKVDFDKDGKASRMANAKPKLQDTPSATSPSDVRSPASPSGDSGSPASPLQISTGTPERTGDVVNVAFKRKTPDPAPQMPNDVEPSVPLTPSGGVSTSLAFRGSPDKVQHVPRPINIVNGE</sequence>
<dbReference type="InterPro" id="IPR028942">
    <property type="entry name" value="WHIM1_dom"/>
</dbReference>
<keyword evidence="6" id="KW-1185">Reference proteome</keyword>
<feature type="region of interest" description="Disordered" evidence="3">
    <location>
        <begin position="343"/>
        <end position="630"/>
    </location>
</feature>
<dbReference type="GO" id="GO:0005634">
    <property type="term" value="C:nucleus"/>
    <property type="evidence" value="ECO:0007669"/>
    <property type="project" value="UniProtKB-SubCell"/>
</dbReference>
<dbReference type="AlphaFoldDB" id="R8BU06"/>
<evidence type="ECO:0000256" key="3">
    <source>
        <dbReference type="SAM" id="MobiDB-lite"/>
    </source>
</evidence>
<dbReference type="KEGG" id="tmn:UCRPA7_1680"/>
<feature type="domain" description="WHIM1" evidence="4">
    <location>
        <begin position="155"/>
        <end position="200"/>
    </location>
</feature>
<dbReference type="GeneID" id="19321853"/>
<gene>
    <name evidence="5" type="ORF">UCRPA7_1680</name>
</gene>
<evidence type="ECO:0000256" key="1">
    <source>
        <dbReference type="ARBA" id="ARBA00004123"/>
    </source>
</evidence>
<dbReference type="EMBL" id="KB932897">
    <property type="protein sequence ID" value="EOO02784.1"/>
    <property type="molecule type" value="Genomic_DNA"/>
</dbReference>
<evidence type="ECO:0000313" key="5">
    <source>
        <dbReference type="EMBL" id="EOO02784.1"/>
    </source>
</evidence>
<feature type="compositionally biased region" description="Acidic residues" evidence="3">
    <location>
        <begin position="408"/>
        <end position="418"/>
    </location>
</feature>
<proteinExistence type="predicted"/>
<dbReference type="eggNOG" id="ENOG502QSZU">
    <property type="taxonomic scope" value="Eukaryota"/>
</dbReference>
<feature type="compositionally biased region" description="Polar residues" evidence="3">
    <location>
        <begin position="386"/>
        <end position="396"/>
    </location>
</feature>
<name>R8BU06_PHAM7</name>
<dbReference type="RefSeq" id="XP_007912450.1">
    <property type="nucleotide sequence ID" value="XM_007914259.1"/>
</dbReference>
<accession>R8BU06</accession>
<dbReference type="Pfam" id="PF15612">
    <property type="entry name" value="WHIM1"/>
    <property type="match status" value="1"/>
</dbReference>
<dbReference type="PANTHER" id="PTHR42107">
    <property type="entry name" value="YALI0D24453P"/>
    <property type="match status" value="1"/>
</dbReference>
<feature type="region of interest" description="Disordered" evidence="3">
    <location>
        <begin position="1"/>
        <end position="66"/>
    </location>
</feature>
<organism evidence="5 6">
    <name type="scientific">Phaeoacremonium minimum (strain UCR-PA7)</name>
    <name type="common">Esca disease fungus</name>
    <name type="synonym">Togninia minima</name>
    <dbReference type="NCBI Taxonomy" id="1286976"/>
    <lineage>
        <taxon>Eukaryota</taxon>
        <taxon>Fungi</taxon>
        <taxon>Dikarya</taxon>
        <taxon>Ascomycota</taxon>
        <taxon>Pezizomycotina</taxon>
        <taxon>Sordariomycetes</taxon>
        <taxon>Sordariomycetidae</taxon>
        <taxon>Togniniales</taxon>
        <taxon>Togniniaceae</taxon>
        <taxon>Phaeoacremonium</taxon>
    </lineage>
</organism>
<dbReference type="PANTHER" id="PTHR42107:SF1">
    <property type="entry name" value="WHIM1 DOMAIN-CONTAINING PROTEIN"/>
    <property type="match status" value="1"/>
</dbReference>
<feature type="compositionally biased region" description="Basic and acidic residues" evidence="3">
    <location>
        <begin position="510"/>
        <end position="520"/>
    </location>
</feature>
<reference evidence="6" key="1">
    <citation type="journal article" date="2013" name="Genome Announc.">
        <title>Draft genome sequence of the ascomycete Phaeoacremonium aleophilum strain UCR-PA7, a causal agent of the esca disease complex in grapevines.</title>
        <authorList>
            <person name="Blanco-Ulate B."/>
            <person name="Rolshausen P."/>
            <person name="Cantu D."/>
        </authorList>
    </citation>
    <scope>NUCLEOTIDE SEQUENCE [LARGE SCALE GENOMIC DNA]</scope>
    <source>
        <strain evidence="6">UCR-PA7</strain>
    </source>
</reference>
<protein>
    <recommendedName>
        <fullName evidence="4">WHIM1 domain-containing protein</fullName>
    </recommendedName>
</protein>
<dbReference type="OrthoDB" id="349045at2759"/>
<feature type="compositionally biased region" description="Polar residues" evidence="3">
    <location>
        <begin position="532"/>
        <end position="541"/>
    </location>
</feature>
<feature type="compositionally biased region" description="Acidic residues" evidence="3">
    <location>
        <begin position="451"/>
        <end position="496"/>
    </location>
</feature>
<dbReference type="Proteomes" id="UP000014074">
    <property type="component" value="Unassembled WGS sequence"/>
</dbReference>
<keyword evidence="2" id="KW-0539">Nucleus</keyword>
<comment type="subcellular location">
    <subcellularLocation>
        <location evidence="1">Nucleus</location>
    </subcellularLocation>
</comment>
<feature type="compositionally biased region" description="Low complexity" evidence="3">
    <location>
        <begin position="8"/>
        <end position="19"/>
    </location>
</feature>
<evidence type="ECO:0000256" key="2">
    <source>
        <dbReference type="ARBA" id="ARBA00023242"/>
    </source>
</evidence>
<evidence type="ECO:0000313" key="6">
    <source>
        <dbReference type="Proteomes" id="UP000014074"/>
    </source>
</evidence>
<dbReference type="HOGENOM" id="CLU_023536_0_0_1"/>